<dbReference type="AlphaFoldDB" id="A0A6N7XIR1"/>
<dbReference type="InterPro" id="IPR027417">
    <property type="entry name" value="P-loop_NTPase"/>
</dbReference>
<evidence type="ECO:0000313" key="3">
    <source>
        <dbReference type="Proteomes" id="UP000469424"/>
    </source>
</evidence>
<dbReference type="Proteomes" id="UP000469424">
    <property type="component" value="Unassembled WGS sequence"/>
</dbReference>
<name>A0A6N7XIR1_9FIRM</name>
<protein>
    <submittedName>
        <fullName evidence="2">ParA family protein</fullName>
    </submittedName>
</protein>
<feature type="domain" description="AAA" evidence="1">
    <location>
        <begin position="5"/>
        <end position="34"/>
    </location>
</feature>
<accession>A0A6N7XIR1</accession>
<keyword evidence="3" id="KW-1185">Reference proteome</keyword>
<dbReference type="InterPro" id="IPR025669">
    <property type="entry name" value="AAA_dom"/>
</dbReference>
<gene>
    <name evidence="2" type="ORF">FYJ65_01135</name>
</gene>
<reference evidence="2 3" key="1">
    <citation type="submission" date="2019-08" db="EMBL/GenBank/DDBJ databases">
        <title>In-depth cultivation of the pig gut microbiome towards novel bacterial diversity and tailored functional studies.</title>
        <authorList>
            <person name="Wylensek D."/>
            <person name="Hitch T.C.A."/>
            <person name="Clavel T."/>
        </authorList>
    </citation>
    <scope>NUCLEOTIDE SEQUENCE [LARGE SCALE GENOMIC DNA]</scope>
    <source>
        <strain evidence="2 3">WCA-MUC-591-APC-4B</strain>
    </source>
</reference>
<dbReference type="Pfam" id="PF13614">
    <property type="entry name" value="AAA_31"/>
    <property type="match status" value="1"/>
</dbReference>
<dbReference type="SUPFAM" id="SSF52540">
    <property type="entry name" value="P-loop containing nucleoside triphosphate hydrolases"/>
    <property type="match status" value="1"/>
</dbReference>
<organism evidence="2 3">
    <name type="scientific">Mogibacterium kristiansenii</name>
    <dbReference type="NCBI Taxonomy" id="2606708"/>
    <lineage>
        <taxon>Bacteria</taxon>
        <taxon>Bacillati</taxon>
        <taxon>Bacillota</taxon>
        <taxon>Clostridia</taxon>
        <taxon>Peptostreptococcales</taxon>
        <taxon>Anaerovoracaceae</taxon>
        <taxon>Mogibacterium</taxon>
    </lineage>
</organism>
<sequence length="56" mass="6049">MKKCNVIAICNQKGGVAKTTTALNLGVGLAGEGKLPSHLDCHCSHCSRPWRLYYCT</sequence>
<proteinExistence type="predicted"/>
<dbReference type="Gene3D" id="3.40.50.300">
    <property type="entry name" value="P-loop containing nucleotide triphosphate hydrolases"/>
    <property type="match status" value="1"/>
</dbReference>
<comment type="caution">
    <text evidence="2">The sequence shown here is derived from an EMBL/GenBank/DDBJ whole genome shotgun (WGS) entry which is preliminary data.</text>
</comment>
<dbReference type="EMBL" id="VUNA01000001">
    <property type="protein sequence ID" value="MST69955.1"/>
    <property type="molecule type" value="Genomic_DNA"/>
</dbReference>
<evidence type="ECO:0000313" key="2">
    <source>
        <dbReference type="EMBL" id="MST69955.1"/>
    </source>
</evidence>
<evidence type="ECO:0000259" key="1">
    <source>
        <dbReference type="Pfam" id="PF13614"/>
    </source>
</evidence>